<reference evidence="1 2" key="2">
    <citation type="journal article" date="2019" name="G3 (Bethesda)">
        <title>Hybrid Assembly of the Genome of the Entomopathogenic Nematode Steinernema carpocapsae Identifies the X-Chromosome.</title>
        <authorList>
            <person name="Serra L."/>
            <person name="Macchietto M."/>
            <person name="Macias-Munoz A."/>
            <person name="McGill C.J."/>
            <person name="Rodriguez I.M."/>
            <person name="Rodriguez B."/>
            <person name="Murad R."/>
            <person name="Mortazavi A."/>
        </authorList>
    </citation>
    <scope>NUCLEOTIDE SEQUENCE [LARGE SCALE GENOMIC DNA]</scope>
    <source>
        <strain evidence="1 2">ALL</strain>
    </source>
</reference>
<comment type="caution">
    <text evidence="1">The sequence shown here is derived from an EMBL/GenBank/DDBJ whole genome shotgun (WGS) entry which is preliminary data.</text>
</comment>
<evidence type="ECO:0000313" key="2">
    <source>
        <dbReference type="Proteomes" id="UP000298663"/>
    </source>
</evidence>
<keyword evidence="2" id="KW-1185">Reference proteome</keyword>
<evidence type="ECO:0000313" key="1">
    <source>
        <dbReference type="EMBL" id="TKR71940.1"/>
    </source>
</evidence>
<reference evidence="1 2" key="1">
    <citation type="journal article" date="2015" name="Genome Biol.">
        <title>Comparative genomics of Steinernema reveals deeply conserved gene regulatory networks.</title>
        <authorList>
            <person name="Dillman A.R."/>
            <person name="Macchietto M."/>
            <person name="Porter C.F."/>
            <person name="Rogers A."/>
            <person name="Williams B."/>
            <person name="Antoshechkin I."/>
            <person name="Lee M.M."/>
            <person name="Goodwin Z."/>
            <person name="Lu X."/>
            <person name="Lewis E.E."/>
            <person name="Goodrich-Blair H."/>
            <person name="Stock S.P."/>
            <person name="Adams B.J."/>
            <person name="Sternberg P.W."/>
            <person name="Mortazavi A."/>
        </authorList>
    </citation>
    <scope>NUCLEOTIDE SEQUENCE [LARGE SCALE GENOMIC DNA]</scope>
    <source>
        <strain evidence="1 2">ALL</strain>
    </source>
</reference>
<dbReference type="AlphaFoldDB" id="A0A4U5MQM3"/>
<accession>A0A4U5MQM3</accession>
<organism evidence="1 2">
    <name type="scientific">Steinernema carpocapsae</name>
    <name type="common">Entomopathogenic nematode</name>
    <dbReference type="NCBI Taxonomy" id="34508"/>
    <lineage>
        <taxon>Eukaryota</taxon>
        <taxon>Metazoa</taxon>
        <taxon>Ecdysozoa</taxon>
        <taxon>Nematoda</taxon>
        <taxon>Chromadorea</taxon>
        <taxon>Rhabditida</taxon>
        <taxon>Tylenchina</taxon>
        <taxon>Panagrolaimomorpha</taxon>
        <taxon>Strongyloidoidea</taxon>
        <taxon>Steinernematidae</taxon>
        <taxon>Steinernema</taxon>
    </lineage>
</organism>
<dbReference type="EMBL" id="AZBU02000006">
    <property type="protein sequence ID" value="TKR71940.1"/>
    <property type="molecule type" value="Genomic_DNA"/>
</dbReference>
<protein>
    <submittedName>
        <fullName evidence="1">Uncharacterized protein</fullName>
    </submittedName>
</protein>
<sequence>MLRTIWVKISEEGLVPKELENLPGPTVNTQHGLSEILMLATEWTTSGYRSLQMILSLFKAKTRLRQTSILNAVGNSFINCPAIP</sequence>
<proteinExistence type="predicted"/>
<name>A0A4U5MQM3_STECR</name>
<gene>
    <name evidence="1" type="ORF">L596_019468</name>
</gene>
<dbReference type="Proteomes" id="UP000298663">
    <property type="component" value="Unassembled WGS sequence"/>
</dbReference>